<dbReference type="Pfam" id="PF00144">
    <property type="entry name" value="Beta-lactamase"/>
    <property type="match status" value="1"/>
</dbReference>
<dbReference type="PANTHER" id="PTHR43283:SF7">
    <property type="entry name" value="BETA-LACTAMASE-RELATED DOMAIN-CONTAINING PROTEIN"/>
    <property type="match status" value="1"/>
</dbReference>
<dbReference type="InterPro" id="IPR012338">
    <property type="entry name" value="Beta-lactam/transpept-like"/>
</dbReference>
<evidence type="ECO:0000313" key="2">
    <source>
        <dbReference type="EMBL" id="GLK02383.1"/>
    </source>
</evidence>
<dbReference type="Gene3D" id="3.40.710.10">
    <property type="entry name" value="DD-peptidase/beta-lactamase superfamily"/>
    <property type="match status" value="1"/>
</dbReference>
<name>A0A9W6HT10_9MICO</name>
<dbReference type="SUPFAM" id="SSF56601">
    <property type="entry name" value="beta-lactamase/transpeptidase-like"/>
    <property type="match status" value="1"/>
</dbReference>
<reference evidence="2" key="2">
    <citation type="submission" date="2023-01" db="EMBL/GenBank/DDBJ databases">
        <authorList>
            <person name="Sun Q."/>
            <person name="Evtushenko L."/>
        </authorList>
    </citation>
    <scope>NUCLEOTIDE SEQUENCE</scope>
    <source>
        <strain evidence="2">VKM Ac-1958</strain>
    </source>
</reference>
<dbReference type="InterPro" id="IPR050789">
    <property type="entry name" value="Diverse_Enzym_Activities"/>
</dbReference>
<dbReference type="PANTHER" id="PTHR43283">
    <property type="entry name" value="BETA-LACTAMASE-RELATED"/>
    <property type="match status" value="1"/>
</dbReference>
<dbReference type="Proteomes" id="UP001142325">
    <property type="component" value="Unassembled WGS sequence"/>
</dbReference>
<organism evidence="2 3">
    <name type="scientific">Microbacterium keratanolyticum</name>
    <dbReference type="NCBI Taxonomy" id="67574"/>
    <lineage>
        <taxon>Bacteria</taxon>
        <taxon>Bacillati</taxon>
        <taxon>Actinomycetota</taxon>
        <taxon>Actinomycetes</taxon>
        <taxon>Micrococcales</taxon>
        <taxon>Microbacteriaceae</taxon>
        <taxon>Microbacterium</taxon>
    </lineage>
</organism>
<gene>
    <name evidence="2" type="ORF">GCM10017596_20980</name>
</gene>
<dbReference type="AlphaFoldDB" id="A0A9W6HT10"/>
<evidence type="ECO:0000259" key="1">
    <source>
        <dbReference type="Pfam" id="PF00144"/>
    </source>
</evidence>
<accession>A0A9W6HT10</accession>
<keyword evidence="3" id="KW-1185">Reference proteome</keyword>
<evidence type="ECO:0000313" key="3">
    <source>
        <dbReference type="Proteomes" id="UP001142325"/>
    </source>
</evidence>
<feature type="domain" description="Beta-lactamase-related" evidence="1">
    <location>
        <begin position="14"/>
        <end position="189"/>
    </location>
</feature>
<dbReference type="InterPro" id="IPR001466">
    <property type="entry name" value="Beta-lactam-related"/>
</dbReference>
<dbReference type="EMBL" id="BSET01000002">
    <property type="protein sequence ID" value="GLK02383.1"/>
    <property type="molecule type" value="Genomic_DNA"/>
</dbReference>
<comment type="caution">
    <text evidence="2">The sequence shown here is derived from an EMBL/GenBank/DDBJ whole genome shotgun (WGS) entry which is preliminary data.</text>
</comment>
<protein>
    <recommendedName>
        <fullName evidence="1">Beta-lactamase-related domain-containing protein</fullName>
    </recommendedName>
</protein>
<reference evidence="2" key="1">
    <citation type="journal article" date="2014" name="Int. J. Syst. Evol. Microbiol.">
        <title>Complete genome sequence of Corynebacterium casei LMG S-19264T (=DSM 44701T), isolated from a smear-ripened cheese.</title>
        <authorList>
            <consortium name="US DOE Joint Genome Institute (JGI-PGF)"/>
            <person name="Walter F."/>
            <person name="Albersmeier A."/>
            <person name="Kalinowski J."/>
            <person name="Ruckert C."/>
        </authorList>
    </citation>
    <scope>NUCLEOTIDE SEQUENCE</scope>
    <source>
        <strain evidence="2">VKM Ac-1958</strain>
    </source>
</reference>
<sequence length="209" mass="22742">MTTGVDEDALGDSWTREPGDLVKGFLGSAFVHREGTVFAYDNAAAFVLARMVEAVTGEDFADFTDARLLHPMGIRDAEWDRVASGRVFGFHGLHLTTEAVAAIGELLRLDGLWAGERLLPAGWVDRATRAHVDSRHYVSGEPGPDFHSGYGYQTWVGREGFHANGAFGQHLLVIPERALVVALTCGQTEVRHAQDALTAVWECLLPGVE</sequence>
<proteinExistence type="predicted"/>